<name>V3ZVP7_LOTGI</name>
<dbReference type="AlphaFoldDB" id="V3ZVP7"/>
<organism evidence="1 2">
    <name type="scientific">Lottia gigantea</name>
    <name type="common">Giant owl limpet</name>
    <dbReference type="NCBI Taxonomy" id="225164"/>
    <lineage>
        <taxon>Eukaryota</taxon>
        <taxon>Metazoa</taxon>
        <taxon>Spiralia</taxon>
        <taxon>Lophotrochozoa</taxon>
        <taxon>Mollusca</taxon>
        <taxon>Gastropoda</taxon>
        <taxon>Patellogastropoda</taxon>
        <taxon>Lottioidea</taxon>
        <taxon>Lottiidae</taxon>
        <taxon>Lottia</taxon>
    </lineage>
</organism>
<feature type="non-terminal residue" evidence="1">
    <location>
        <position position="1"/>
    </location>
</feature>
<protein>
    <submittedName>
        <fullName evidence="1">Uncharacterized protein</fullName>
    </submittedName>
</protein>
<evidence type="ECO:0000313" key="2">
    <source>
        <dbReference type="Proteomes" id="UP000030746"/>
    </source>
</evidence>
<dbReference type="HOGENOM" id="CLU_2819923_0_0_1"/>
<sequence>SHHTTDGSKIMSIQHKVKFCNNGRELNIINYTGNKICGIDTIFGKMRCNFCSVDHSFLRCIILFDNE</sequence>
<dbReference type="KEGG" id="lgi:LOTGIDRAFT_144591"/>
<dbReference type="CTD" id="20234853"/>
<accession>V3ZVP7</accession>
<keyword evidence="2" id="KW-1185">Reference proteome</keyword>
<dbReference type="RefSeq" id="XP_009053724.1">
    <property type="nucleotide sequence ID" value="XM_009055476.1"/>
</dbReference>
<evidence type="ECO:0000313" key="1">
    <source>
        <dbReference type="EMBL" id="ESO95588.1"/>
    </source>
</evidence>
<gene>
    <name evidence="1" type="ORF">LOTGIDRAFT_144591</name>
</gene>
<dbReference type="EMBL" id="KB201625">
    <property type="protein sequence ID" value="ESO95588.1"/>
    <property type="molecule type" value="Genomic_DNA"/>
</dbReference>
<dbReference type="Proteomes" id="UP000030746">
    <property type="component" value="Unassembled WGS sequence"/>
</dbReference>
<reference evidence="1 2" key="1">
    <citation type="journal article" date="2013" name="Nature">
        <title>Insights into bilaterian evolution from three spiralian genomes.</title>
        <authorList>
            <person name="Simakov O."/>
            <person name="Marletaz F."/>
            <person name="Cho S.J."/>
            <person name="Edsinger-Gonzales E."/>
            <person name="Havlak P."/>
            <person name="Hellsten U."/>
            <person name="Kuo D.H."/>
            <person name="Larsson T."/>
            <person name="Lv J."/>
            <person name="Arendt D."/>
            <person name="Savage R."/>
            <person name="Osoegawa K."/>
            <person name="de Jong P."/>
            <person name="Grimwood J."/>
            <person name="Chapman J.A."/>
            <person name="Shapiro H."/>
            <person name="Aerts A."/>
            <person name="Otillar R.P."/>
            <person name="Terry A.Y."/>
            <person name="Boore J.L."/>
            <person name="Grigoriev I.V."/>
            <person name="Lindberg D.R."/>
            <person name="Seaver E.C."/>
            <person name="Weisblat D.A."/>
            <person name="Putnam N.H."/>
            <person name="Rokhsar D.S."/>
        </authorList>
    </citation>
    <scope>NUCLEOTIDE SEQUENCE [LARGE SCALE GENOMIC DNA]</scope>
</reference>
<dbReference type="GeneID" id="20234853"/>
<proteinExistence type="predicted"/>